<dbReference type="AlphaFoldDB" id="A0A2G5UAW5"/>
<proteinExistence type="predicted"/>
<evidence type="ECO:0000313" key="2">
    <source>
        <dbReference type="Proteomes" id="UP000230233"/>
    </source>
</evidence>
<dbReference type="EMBL" id="PDUG01000004">
    <property type="protein sequence ID" value="PIC36679.1"/>
    <property type="molecule type" value="Genomic_DNA"/>
</dbReference>
<protein>
    <submittedName>
        <fullName evidence="1">Uncharacterized protein</fullName>
    </submittedName>
</protein>
<dbReference type="Proteomes" id="UP000230233">
    <property type="component" value="Chromosome IV"/>
</dbReference>
<accession>A0A2G5UAW5</accession>
<evidence type="ECO:0000313" key="1">
    <source>
        <dbReference type="EMBL" id="PIC36679.1"/>
    </source>
</evidence>
<reference evidence="2" key="1">
    <citation type="submission" date="2017-10" db="EMBL/GenBank/DDBJ databases">
        <title>Rapid genome shrinkage in a self-fertile nematode reveals novel sperm competition proteins.</title>
        <authorList>
            <person name="Yin D."/>
            <person name="Schwarz E.M."/>
            <person name="Thomas C.G."/>
            <person name="Felde R.L."/>
            <person name="Korf I.F."/>
            <person name="Cutter A.D."/>
            <person name="Schartner C.M."/>
            <person name="Ralston E.J."/>
            <person name="Meyer B.J."/>
            <person name="Haag E.S."/>
        </authorList>
    </citation>
    <scope>NUCLEOTIDE SEQUENCE [LARGE SCALE GENOMIC DNA]</scope>
    <source>
        <strain evidence="2">JU1422</strain>
    </source>
</reference>
<organism evidence="1 2">
    <name type="scientific">Caenorhabditis nigoni</name>
    <dbReference type="NCBI Taxonomy" id="1611254"/>
    <lineage>
        <taxon>Eukaryota</taxon>
        <taxon>Metazoa</taxon>
        <taxon>Ecdysozoa</taxon>
        <taxon>Nematoda</taxon>
        <taxon>Chromadorea</taxon>
        <taxon>Rhabditida</taxon>
        <taxon>Rhabditina</taxon>
        <taxon>Rhabditomorpha</taxon>
        <taxon>Rhabditoidea</taxon>
        <taxon>Rhabditidae</taxon>
        <taxon>Peloderinae</taxon>
        <taxon>Caenorhabditis</taxon>
    </lineage>
</organism>
<name>A0A2G5UAW5_9PELO</name>
<gene>
    <name evidence="1" type="primary">Cnig_chr_IV.g15589</name>
    <name evidence="1" type="ORF">B9Z55_015589</name>
</gene>
<sequence>MRFNFKLDRATMKGLIFVFLMAVAIIGIFEWRASGREPLLKKLRQIILQRKQRKNPILHDKRLLDVLRFQRNIDYKIIRQTFAAQRSVRDKWCSSTKI</sequence>
<keyword evidence="2" id="KW-1185">Reference proteome</keyword>
<comment type="caution">
    <text evidence="1">The sequence shown here is derived from an EMBL/GenBank/DDBJ whole genome shotgun (WGS) entry which is preliminary data.</text>
</comment>